<evidence type="ECO:0000256" key="9">
    <source>
        <dbReference type="ARBA" id="ARBA00023146"/>
    </source>
</evidence>
<evidence type="ECO:0000256" key="4">
    <source>
        <dbReference type="ARBA" id="ARBA00022490"/>
    </source>
</evidence>
<keyword evidence="9 12" id="KW-0030">Aminoacyl-tRNA synthetase</keyword>
<protein>
    <recommendedName>
        <fullName evidence="3">glutamate--tRNA ligase</fullName>
        <ecNumber evidence="3">6.1.1.17</ecNumber>
    </recommendedName>
    <alternativeName>
        <fullName evidence="10">Glutamyl-tRNA synthetase</fullName>
    </alternativeName>
</protein>
<keyword evidence="7 12" id="KW-0067">ATP-binding</keyword>
<feature type="domain" description="tRNA synthetases class I (E and Q) anti-codon binding" evidence="15">
    <location>
        <begin position="620"/>
        <end position="694"/>
    </location>
</feature>
<organism evidence="16 17">
    <name type="scientific">Gomphillus americanus</name>
    <dbReference type="NCBI Taxonomy" id="1940652"/>
    <lineage>
        <taxon>Eukaryota</taxon>
        <taxon>Fungi</taxon>
        <taxon>Dikarya</taxon>
        <taxon>Ascomycota</taxon>
        <taxon>Pezizomycotina</taxon>
        <taxon>Lecanoromycetes</taxon>
        <taxon>OSLEUM clade</taxon>
        <taxon>Ostropomycetidae</taxon>
        <taxon>Ostropales</taxon>
        <taxon>Graphidaceae</taxon>
        <taxon>Gomphilloideae</taxon>
        <taxon>Gomphillus</taxon>
    </lineage>
</organism>
<dbReference type="SUPFAM" id="SSF52374">
    <property type="entry name" value="Nucleotidylyl transferase"/>
    <property type="match status" value="1"/>
</dbReference>
<dbReference type="EC" id="6.1.1.17" evidence="3"/>
<dbReference type="PROSITE" id="PS00178">
    <property type="entry name" value="AA_TRNA_LIGASE_I"/>
    <property type="match status" value="1"/>
</dbReference>
<dbReference type="OrthoDB" id="10250478at2759"/>
<dbReference type="PANTHER" id="PTHR43097">
    <property type="entry name" value="GLUTAMINE-TRNA LIGASE"/>
    <property type="match status" value="1"/>
</dbReference>
<dbReference type="InterPro" id="IPR020059">
    <property type="entry name" value="Glu/Gln-tRNA-synth_Ib_codon-bd"/>
</dbReference>
<dbReference type="GO" id="GO:0005829">
    <property type="term" value="C:cytosol"/>
    <property type="evidence" value="ECO:0007669"/>
    <property type="project" value="TreeGrafter"/>
</dbReference>
<dbReference type="Pfam" id="PF03950">
    <property type="entry name" value="tRNA-synt_1c_C"/>
    <property type="match status" value="1"/>
</dbReference>
<evidence type="ECO:0000256" key="5">
    <source>
        <dbReference type="ARBA" id="ARBA00022598"/>
    </source>
</evidence>
<keyword evidence="17" id="KW-1185">Reference proteome</keyword>
<comment type="catalytic activity">
    <reaction evidence="11">
        <text>tRNA(Glu) + L-glutamate + ATP = L-glutamyl-tRNA(Glu) + AMP + diphosphate</text>
        <dbReference type="Rhea" id="RHEA:23540"/>
        <dbReference type="Rhea" id="RHEA-COMP:9663"/>
        <dbReference type="Rhea" id="RHEA-COMP:9680"/>
        <dbReference type="ChEBI" id="CHEBI:29985"/>
        <dbReference type="ChEBI" id="CHEBI:30616"/>
        <dbReference type="ChEBI" id="CHEBI:33019"/>
        <dbReference type="ChEBI" id="CHEBI:78442"/>
        <dbReference type="ChEBI" id="CHEBI:78520"/>
        <dbReference type="ChEBI" id="CHEBI:456215"/>
        <dbReference type="EC" id="6.1.1.17"/>
    </reaction>
</comment>
<comment type="subcellular location">
    <subcellularLocation>
        <location evidence="1">Cytoplasm</location>
    </subcellularLocation>
</comment>
<evidence type="ECO:0000313" key="17">
    <source>
        <dbReference type="Proteomes" id="UP000664169"/>
    </source>
</evidence>
<evidence type="ECO:0000256" key="8">
    <source>
        <dbReference type="ARBA" id="ARBA00022917"/>
    </source>
</evidence>
<dbReference type="InterPro" id="IPR014729">
    <property type="entry name" value="Rossmann-like_a/b/a_fold"/>
</dbReference>
<keyword evidence="6 12" id="KW-0547">Nucleotide-binding</keyword>
<dbReference type="Gene3D" id="1.20.1050.10">
    <property type="match status" value="1"/>
</dbReference>
<dbReference type="SUPFAM" id="SSF50715">
    <property type="entry name" value="Ribosomal protein L25-like"/>
    <property type="match status" value="1"/>
</dbReference>
<dbReference type="NCBIfam" id="TIGR00463">
    <property type="entry name" value="gltX_arch"/>
    <property type="match status" value="1"/>
</dbReference>
<dbReference type="FunFam" id="3.90.800.10:FF:000001">
    <property type="entry name" value="Glutamine--tRNA ligase"/>
    <property type="match status" value="1"/>
</dbReference>
<gene>
    <name evidence="16" type="ORF">GOMPHAMPRED_002206</name>
</gene>
<evidence type="ECO:0000256" key="11">
    <source>
        <dbReference type="ARBA" id="ARBA00048351"/>
    </source>
</evidence>
<evidence type="ECO:0000256" key="3">
    <source>
        <dbReference type="ARBA" id="ARBA00012835"/>
    </source>
</evidence>
<dbReference type="InterPro" id="IPR050132">
    <property type="entry name" value="Gln/Glu-tRNA_Ligase"/>
</dbReference>
<evidence type="ECO:0000256" key="10">
    <source>
        <dbReference type="ARBA" id="ARBA00030865"/>
    </source>
</evidence>
<dbReference type="EMBL" id="CAJPDQ010000016">
    <property type="protein sequence ID" value="CAF9921028.1"/>
    <property type="molecule type" value="Genomic_DNA"/>
</dbReference>
<evidence type="ECO:0000259" key="14">
    <source>
        <dbReference type="Pfam" id="PF03950"/>
    </source>
</evidence>
<dbReference type="Gene3D" id="3.90.800.10">
    <property type="entry name" value="Glutamyl-tRNA Synthetase, Domain 3"/>
    <property type="match status" value="1"/>
</dbReference>
<evidence type="ECO:0000256" key="2">
    <source>
        <dbReference type="ARBA" id="ARBA00008927"/>
    </source>
</evidence>
<name>A0A8H3FFN1_9LECA</name>
<dbReference type="InterPro" id="IPR020056">
    <property type="entry name" value="Rbsml_bL25/Gln-tRNA_synth_N"/>
</dbReference>
<feature type="domain" description="Glutamyl/glutaminyl-tRNA synthetase class Ib catalytic" evidence="13">
    <location>
        <begin position="209"/>
        <end position="513"/>
    </location>
</feature>
<dbReference type="Proteomes" id="UP000664169">
    <property type="component" value="Unassembled WGS sequence"/>
</dbReference>
<evidence type="ECO:0000313" key="16">
    <source>
        <dbReference type="EMBL" id="CAF9921028.1"/>
    </source>
</evidence>
<dbReference type="InterPro" id="IPR020058">
    <property type="entry name" value="Glu/Gln-tRNA-synth_Ib_cat-dom"/>
</dbReference>
<dbReference type="Gene3D" id="1.10.1160.10">
    <property type="entry name" value="Glutamyl-trna Synthetase, Domain 2"/>
    <property type="match status" value="1"/>
</dbReference>
<dbReference type="SUPFAM" id="SSF47616">
    <property type="entry name" value="GST C-terminal domain-like"/>
    <property type="match status" value="1"/>
</dbReference>
<keyword evidence="5 12" id="KW-0436">Ligase</keyword>
<dbReference type="GO" id="GO:0017102">
    <property type="term" value="C:methionyl glutamyl tRNA synthetase complex"/>
    <property type="evidence" value="ECO:0007669"/>
    <property type="project" value="TreeGrafter"/>
</dbReference>
<evidence type="ECO:0000259" key="13">
    <source>
        <dbReference type="Pfam" id="PF00749"/>
    </source>
</evidence>
<evidence type="ECO:0000256" key="7">
    <source>
        <dbReference type="ARBA" id="ARBA00022840"/>
    </source>
</evidence>
<dbReference type="InterPro" id="IPR000924">
    <property type="entry name" value="Glu/Gln-tRNA-synth"/>
</dbReference>
<dbReference type="InterPro" id="IPR036282">
    <property type="entry name" value="Glutathione-S-Trfase_C_sf"/>
</dbReference>
<keyword evidence="4" id="KW-0963">Cytoplasm</keyword>
<dbReference type="Gene3D" id="2.40.240.10">
    <property type="entry name" value="Ribosomal Protein L25, Chain P"/>
    <property type="match status" value="1"/>
</dbReference>
<reference evidence="16" key="1">
    <citation type="submission" date="2021-03" db="EMBL/GenBank/DDBJ databases">
        <authorList>
            <person name="Tagirdzhanova G."/>
        </authorList>
    </citation>
    <scope>NUCLEOTIDE SEQUENCE</scope>
</reference>
<dbReference type="AlphaFoldDB" id="A0A8H3FFN1"/>
<dbReference type="Pfam" id="PF00749">
    <property type="entry name" value="tRNA-synt_1c"/>
    <property type="match status" value="1"/>
</dbReference>
<dbReference type="GO" id="GO:0004818">
    <property type="term" value="F:glutamate-tRNA ligase activity"/>
    <property type="evidence" value="ECO:0007669"/>
    <property type="project" value="UniProtKB-EC"/>
</dbReference>
<sequence length="714" mass="81138">MAIFECATDGIASLVWPSAILVKYLDQSGLLQIDQLAFEDGKSLDGSSAKVRLTLDNGEKHEDDEVLDHVLSLALPKSSAIPSANEAGLINEWFARTKAFTALEYQKLKKPLEELDSHLLLRSYIVGYELNFADLYTWAILRSNSIALANIRKSAININRWYNFVEAGNPWLTDVVKDLTRHVAQRDKAISTRGASYKIDLPSFDGPMTTRFPPEPSGYLHIGHAKAALLNDYFAHHNGQRGTLICRFDDTNPSKESMEFQDAIVEDLKLLQIYADRTSYSSDYFQEMYEYAVKLIKDGKAFADDSELGQGDTDRINRLPSKRRDLSIEDTLARFEEMKTGSTEGQRWCLRARIAYDSPNGTLRDPVIFRCNLLPHHRTGSTWKIYPTYDFCAPILDALEGVTLALRTNEYRDRNVQYAWMQEALGLRKVPIYDFSRFNLIRTLLSKRKLTKIVDEGMVWGWDDPRMPTIRGIVRRGMTVEALRDFILKQGPSRNVVNLEWGALWSANKKVIDPIGPRHTGISEVNVVRCQISGVDQTFSELKPRHAKNAAVGKKTVWYGRSILVEQDDAQSFEFDEEITLMNWGNAIVRQISKDSTTNLVIAIELELHLEGDVKKTKKKITWLADLEDNLVPVVLYTFDYLITKDKVEKTDELKDLLNPSTFTRTEARADCDVGKLPMGTTLQFDRKGYFKLDAVRSEIEGKLVFFDVPSGKS</sequence>
<accession>A0A8H3FFN1</accession>
<dbReference type="InterPro" id="IPR001412">
    <property type="entry name" value="aa-tRNA-synth_I_CS"/>
</dbReference>
<dbReference type="PRINTS" id="PR00987">
    <property type="entry name" value="TRNASYNTHGLU"/>
</dbReference>
<dbReference type="Gene3D" id="3.40.50.620">
    <property type="entry name" value="HUPs"/>
    <property type="match status" value="1"/>
</dbReference>
<dbReference type="PANTHER" id="PTHR43097:SF5">
    <property type="entry name" value="GLUTAMATE--TRNA LIGASE"/>
    <property type="match status" value="1"/>
</dbReference>
<dbReference type="GO" id="GO:0006424">
    <property type="term" value="P:glutamyl-tRNA aminoacylation"/>
    <property type="evidence" value="ECO:0007669"/>
    <property type="project" value="InterPro"/>
</dbReference>
<evidence type="ECO:0000256" key="1">
    <source>
        <dbReference type="ARBA" id="ARBA00004496"/>
    </source>
</evidence>
<comment type="similarity">
    <text evidence="2">Belongs to the class-I aminoacyl-tRNA synthetase family. Glutamate--tRNA ligase type 2 subfamily.</text>
</comment>
<dbReference type="GO" id="GO:0005524">
    <property type="term" value="F:ATP binding"/>
    <property type="evidence" value="ECO:0007669"/>
    <property type="project" value="UniProtKB-KW"/>
</dbReference>
<dbReference type="InterPro" id="IPR049437">
    <property type="entry name" value="tRNA-synt_1c_C2"/>
</dbReference>
<comment type="caution">
    <text evidence="16">The sequence shown here is derived from an EMBL/GenBank/DDBJ whole genome shotgun (WGS) entry which is preliminary data.</text>
</comment>
<evidence type="ECO:0000256" key="6">
    <source>
        <dbReference type="ARBA" id="ARBA00022741"/>
    </source>
</evidence>
<dbReference type="Pfam" id="PF20974">
    <property type="entry name" value="tRNA-synt_1c_C2"/>
    <property type="match status" value="1"/>
</dbReference>
<evidence type="ECO:0000256" key="12">
    <source>
        <dbReference type="RuleBase" id="RU363037"/>
    </source>
</evidence>
<dbReference type="InterPro" id="IPR011035">
    <property type="entry name" value="Ribosomal_bL25/Gln-tRNA_synth"/>
</dbReference>
<keyword evidence="8 12" id="KW-0648">Protein biosynthesis</keyword>
<dbReference type="InterPro" id="IPR020061">
    <property type="entry name" value="Glu_tRNA_lig_a-bdl"/>
</dbReference>
<evidence type="ECO:0000259" key="15">
    <source>
        <dbReference type="Pfam" id="PF20974"/>
    </source>
</evidence>
<dbReference type="FunFam" id="3.40.50.620:FF:000037">
    <property type="entry name" value="Glutamine--tRNA ligase cytoplasmic"/>
    <property type="match status" value="1"/>
</dbReference>
<dbReference type="FunFam" id="1.10.1160.10:FF:000001">
    <property type="entry name" value="Glutamine--tRNA ligase"/>
    <property type="match status" value="1"/>
</dbReference>
<proteinExistence type="inferred from homology"/>
<dbReference type="InterPro" id="IPR004526">
    <property type="entry name" value="Glu-tRNA-synth_arc/euk"/>
</dbReference>
<feature type="domain" description="Glutamyl/glutaminyl-tRNA synthetase class Ib anti-codon binding" evidence="14">
    <location>
        <begin position="517"/>
        <end position="607"/>
    </location>
</feature>